<proteinExistence type="predicted"/>
<dbReference type="AlphaFoldDB" id="A0A4Z0YZ22"/>
<protein>
    <submittedName>
        <fullName evidence="2">Uncharacterized protein</fullName>
    </submittedName>
</protein>
<organism evidence="2 3">
    <name type="scientific">Xylaria hypoxylon</name>
    <dbReference type="NCBI Taxonomy" id="37992"/>
    <lineage>
        <taxon>Eukaryota</taxon>
        <taxon>Fungi</taxon>
        <taxon>Dikarya</taxon>
        <taxon>Ascomycota</taxon>
        <taxon>Pezizomycotina</taxon>
        <taxon>Sordariomycetes</taxon>
        <taxon>Xylariomycetidae</taxon>
        <taxon>Xylariales</taxon>
        <taxon>Xylariaceae</taxon>
        <taxon>Xylaria</taxon>
    </lineage>
</organism>
<accession>A0A4Z0YZ22</accession>
<sequence>MDPVIPPVQSAQLPIMEPDVVDLIQMIDEGKSCNSIFRQLCNSSLVANATIADLNTNTNRALFHSLPLPLLRSLLMGTLGSHFYNRNAMRDNWNTYLYDDNYAALKMYSAGVRLYEDYYTEGYRAFGTADREALEFTQVIDDELREVAHWDSNDYNRFNYMERPRFAKSETHVFQLQSPMMHMGLEARSTVFPILLAWEEDQIDPSGVLGTALANSRLPGHGYNVKMPGTRGSHTPNPRLEEAKEHVFYWKPFLRDNLQQFVDELGEDAVAEERAALTRALAHAREAIDGAKDALDELQKVKIEYEQVKTEWKEAIEANKAYTEAMKRACAEYDKLVEEDEDFLQMVLGN</sequence>
<dbReference type="Proteomes" id="UP000297716">
    <property type="component" value="Unassembled WGS sequence"/>
</dbReference>
<keyword evidence="3" id="KW-1185">Reference proteome</keyword>
<feature type="coiled-coil region" evidence="1">
    <location>
        <begin position="274"/>
        <end position="339"/>
    </location>
</feature>
<evidence type="ECO:0000313" key="3">
    <source>
        <dbReference type="Proteomes" id="UP000297716"/>
    </source>
</evidence>
<evidence type="ECO:0000313" key="2">
    <source>
        <dbReference type="EMBL" id="TGJ84450.1"/>
    </source>
</evidence>
<dbReference type="EMBL" id="SKBN01000067">
    <property type="protein sequence ID" value="TGJ84450.1"/>
    <property type="molecule type" value="Genomic_DNA"/>
</dbReference>
<evidence type="ECO:0000256" key="1">
    <source>
        <dbReference type="SAM" id="Coils"/>
    </source>
</evidence>
<dbReference type="STRING" id="37992.A0A4Z0YZ22"/>
<keyword evidence="1" id="KW-0175">Coiled coil</keyword>
<gene>
    <name evidence="2" type="ORF">E0Z10_g4296</name>
</gene>
<dbReference type="OrthoDB" id="4767882at2759"/>
<comment type="caution">
    <text evidence="2">The sequence shown here is derived from an EMBL/GenBank/DDBJ whole genome shotgun (WGS) entry which is preliminary data.</text>
</comment>
<name>A0A4Z0YZ22_9PEZI</name>
<reference evidence="2 3" key="1">
    <citation type="submission" date="2019-03" db="EMBL/GenBank/DDBJ databases">
        <title>Draft genome sequence of Xylaria hypoxylon DSM 108379, a ubiquitous saprotrophic-parasitic fungi on hardwood.</title>
        <authorList>
            <person name="Buettner E."/>
            <person name="Leonhardt S."/>
            <person name="Gebauer A.M."/>
            <person name="Liers C."/>
            <person name="Hofrichter M."/>
            <person name="Kellner H."/>
        </authorList>
    </citation>
    <scope>NUCLEOTIDE SEQUENCE [LARGE SCALE GENOMIC DNA]</scope>
    <source>
        <strain evidence="2 3">DSM 108379</strain>
    </source>
</reference>